<dbReference type="Gene3D" id="2.60.40.10">
    <property type="entry name" value="Immunoglobulins"/>
    <property type="match status" value="2"/>
</dbReference>
<dbReference type="SUPFAM" id="SSF51120">
    <property type="entry name" value="beta-Roll"/>
    <property type="match status" value="5"/>
</dbReference>
<dbReference type="InterPro" id="IPR041690">
    <property type="entry name" value="Cadherin_5"/>
</dbReference>
<dbReference type="PRINTS" id="PR00313">
    <property type="entry name" value="CABNDNGRPT"/>
</dbReference>
<keyword evidence="6" id="KW-1185">Reference proteome</keyword>
<dbReference type="GO" id="GO:0005576">
    <property type="term" value="C:extracellular region"/>
    <property type="evidence" value="ECO:0007669"/>
    <property type="project" value="UniProtKB-SubCell"/>
</dbReference>
<dbReference type="Pfam" id="PF17963">
    <property type="entry name" value="Big_9"/>
    <property type="match status" value="3"/>
</dbReference>
<feature type="region of interest" description="Disordered" evidence="3">
    <location>
        <begin position="2424"/>
        <end position="2450"/>
    </location>
</feature>
<dbReference type="Pfam" id="PF05345">
    <property type="entry name" value="He_PIG"/>
    <property type="match status" value="2"/>
</dbReference>
<proteinExistence type="predicted"/>
<feature type="domain" description="Dystroglycan-type cadherin-like" evidence="4">
    <location>
        <begin position="2669"/>
        <end position="2767"/>
    </location>
</feature>
<dbReference type="PROSITE" id="PS00330">
    <property type="entry name" value="HEMOLYSIN_CALCIUM"/>
    <property type="match status" value="6"/>
</dbReference>
<evidence type="ECO:0000256" key="3">
    <source>
        <dbReference type="SAM" id="MobiDB-lite"/>
    </source>
</evidence>
<feature type="domain" description="Dystroglycan-type cadherin-like" evidence="4">
    <location>
        <begin position="2768"/>
        <end position="2866"/>
    </location>
</feature>
<dbReference type="PANTHER" id="PTHR38340:SF1">
    <property type="entry name" value="S-LAYER PROTEIN"/>
    <property type="match status" value="1"/>
</dbReference>
<dbReference type="InterPro" id="IPR050557">
    <property type="entry name" value="RTX_toxin/Mannuronan_C5-epim"/>
</dbReference>
<protein>
    <submittedName>
        <fullName evidence="5">Tandem-95 repeat protein</fullName>
    </submittedName>
</protein>
<dbReference type="Pfam" id="PF17892">
    <property type="entry name" value="Cadherin_5"/>
    <property type="match status" value="1"/>
</dbReference>
<dbReference type="SMART" id="SM00736">
    <property type="entry name" value="CADG"/>
    <property type="match status" value="2"/>
</dbReference>
<dbReference type="SUPFAM" id="SSF49313">
    <property type="entry name" value="Cadherin-like"/>
    <property type="match status" value="2"/>
</dbReference>
<evidence type="ECO:0000259" key="4">
    <source>
        <dbReference type="SMART" id="SM00736"/>
    </source>
</evidence>
<dbReference type="NCBIfam" id="NF012211">
    <property type="entry name" value="tand_rpt_95"/>
    <property type="match status" value="4"/>
</dbReference>
<evidence type="ECO:0000313" key="6">
    <source>
        <dbReference type="Proteomes" id="UP001151234"/>
    </source>
</evidence>
<dbReference type="Pfam" id="PF00353">
    <property type="entry name" value="HemolysinCabind"/>
    <property type="match status" value="6"/>
</dbReference>
<dbReference type="InterPro" id="IPR018511">
    <property type="entry name" value="Hemolysin-typ_Ca-bd_CS"/>
</dbReference>
<organism evidence="5 6">
    <name type="scientific">Hoeflea prorocentri</name>
    <dbReference type="NCBI Taxonomy" id="1922333"/>
    <lineage>
        <taxon>Bacteria</taxon>
        <taxon>Pseudomonadati</taxon>
        <taxon>Pseudomonadota</taxon>
        <taxon>Alphaproteobacteria</taxon>
        <taxon>Hyphomicrobiales</taxon>
        <taxon>Rhizobiaceae</taxon>
        <taxon>Hoeflea</taxon>
    </lineage>
</organism>
<dbReference type="RefSeq" id="WP_267991023.1">
    <property type="nucleotide sequence ID" value="NZ_JAPJZI010000001.1"/>
</dbReference>
<dbReference type="InterPro" id="IPR011049">
    <property type="entry name" value="Serralysin-like_metalloprot_C"/>
</dbReference>
<comment type="subcellular location">
    <subcellularLocation>
        <location evidence="1">Secreted</location>
    </subcellularLocation>
</comment>
<keyword evidence="2" id="KW-0964">Secreted</keyword>
<dbReference type="Proteomes" id="UP001151234">
    <property type="component" value="Unassembled WGS sequence"/>
</dbReference>
<sequence length="3120" mass="325644">MAVRIVSRLGKVGSTFDNAANLVDATSAVAGTVSTLSEDDPDPLGTTLEILSTFGAIAATIREYKGLTEDTRKELQKAIKILKEADEAGEAFGRALVEIGKIPNPLINKLATAIVTGQKTFSTTEDQFQFALKELDAGLKVLDTKLAKVLKVVDNVGSVAGVAELIYDLYNAVVKEQGTVFGVFLNTFIPTFGFEIPDPTAQGGSEPGVALPVADANQNVADEVGQSFDVFSARLQVHTNKMDDLNQSFANLIETIKNLVPEANLDNPAAYLEGEIIAAIDRASSILETDLPLDAINEFAEILEPLDDIVGVLEAVQEAIQPVLDFFGPVLSIIDKVIDGLSDALGLSALEAKIKELIQDQIDDLTQPIRDKIDDAVDEITGSIVNAMSDLLNQFVDIKDQLLDLALNPGIEVGDRQGISNDVLNGEAMAAGGAGDDIIMLQLDSRFSDGHGGMALGGDGNDRITGTSLIDIINGGAGSDIISGLAGDDKLFGGTGSEDPLSDEGDIISGGAGNDAIFGSNKNDLLIGGTGNDAIYGDSGNDQIFGDDGNDLLDGEDGEDTLEGGLGDDILNGGADNDILIDTSGNNILDGGEGLDEIRTLGDVSAVNTILDTTAVLRGGAGREILQFGDALAVGSDATPGAFFDGGANTDIVEVGNIDLDRLSAVLENFETLKVTAQTGEEKTIALQAESLRSFDQVELLGEGAFRFDIRGGTFDTDMMFTDQSLLIDWSSLTPVSNAQNGPSAGQGGRPISLLAPVTFQLNGNLGETGGTVIGSQRTKLGMVFEGSDGDDLIVGGAGSDVIRGGLGADILDGGSSDTGDRFDLESAVGDVILGTVEELNGDTIRNLSNRVDKVRIEGSEDYHLTFDTQPGQTIVAVYLSQAAFDAGDAALGSFTLEGDYPKLFSQGGSYIAEDGTETSYVEVFNNNVPPTAVNDLVVSRYQGEGDTPQVIDPFANDFDVDTPADPSEGIVRRQIAVTESLAALFRTIDIDDEDAARQAFADGITPVAIGTELLTEAGNKLIFTADGIVYEAPEQSVTFRDSQAGDAGLLGFFGVEGFYDTSEALPFFGWDRISYKVFDLDGELSNTANVDILIRPDRVTLADGTRALPSVGITATGANPGNYVATLTDQTGQNIGQDLIDSSGDADSSNHAVGHDYFYITDPGSYQGLGGTDVMDGRDATGALRLFGGTGADWVEGGDFDDLLSGGGYSDSYNPQSMRAEGDAPEQGNILIGNGGNNVYSASSGGTAGETQWLVEAPRDTTYILNGGAETISGTPLTSRSGDGVNFDPFFGLKMGAAALQDDRIIGFDNDDQIALALSDDTLTGVGFTSQAYVAPNVFIPLRTGMILTELDMTSELGKRNKDIIGESRFINENGFFEGHDFQTTFDFALSGPQGQGSFWYEQPGFDGFPQIVSYAIEAVAIDENGAAAPQTELTISLKSFRFDVENRLQSHIYADLIEDPELLDPFNLDNDPFFHTNISRATDLIPGAHVSFSMILDGAYQDRFVLDVTSGMAGGAGEAPLIFTDLGTHFSDQPYAYEYVTDDEISAAEALGKNIALSIRYDSSAPVAVADTAQLARGRAVTFDLLANDTDADGDVLRLFDIEFESAGQEADLLDGDTSNGELILQTDPNTGFGTGIVTYVAAPDYIGDVNFSYIATDGEYQSEAQSVSINVTGLAPVLGDDRIVLKANSDAVGSAELLPGGTRFIPLSVLTANDVDPDLAEALNSQSFDVTGASFIRPPFGEDPFEDIRAGTDIAFGRYPGNGEYGVFLRGSLIDALSAGATSPTGTTGASTSFTYTLEDAGEAGRSNEAHVEVFVAADFALAPNGTVSVAEDASIALDIVSGRSGGFGDVEILSASAALGEGTTTEVGTVEIYGDGIIFTPSPDIFGVTALIDVVVADQLGSTETIPVRIEITPSEDAPEVRNLSATGGANSLATDEDTAVEGLVTLFDLDELDPAVLGVQTALDMAEALRNNTPELIDPADLALIADKVLAPADLGPIVTTQGGSFQLTASASPLVYSYEYTPAADFEGSDSVAIDWVAPDGTTGSVVWDIDVTGINDAPIFTTDDPTSDAPETLDVASDLELNLLDDVTDVDGNVDPASVVIENAPDPLVATIAVSPDGTATITGVGSGPTQFSYSVADEAGLRSETRTVYLDVNEPPEAVDDNAIITAPGQRILIDAITNDTDGDGDVSYVLGPDGLPQALDPQQTLDPNAAPGLLGSVEWSVADGAFIYTAPTDPALFGQTDVFYYEVQDNDGTTSRAAVFIELTSPEAPALRLGTNDADDVAARESNEEFFLGAGADSVQGTLINLDGDQIYDFDPDDTLIVEGLSADDITITTSRIRTEKPPVISVAALTEIPSVAGLFGGVTVEELRSAFVGNTMLEISTGTEVSTIVLNGAYLGTFEAVNTPEGNVAISYKPTTGPDPLLNGSPNDNDLQASEANTEVAGEGGDDVVQTQGAAASGGAGEDAIIALGAAAMQGGADADLFVIGAAGTDTVLEDFNPYDGDRIAISIPAYINDDGTMATDRLSITRDEDGVLTLWGNPDLIGDVEPPVLEQLARFTLPEGLNAGIDGARGDEDTEISGTVADNVSEIGGDAKTFAVETDPANGHVVMETDGSYTYTPNANFFGTDSFTYRVTLATDGGQLTDTATVEITIDLVNDAPTLEAPLADVSSAEDTPLEFSIPPDAFADIEGTELALSATLTDASDLPDWLDFDAETGTFSGLPPKDFNGPVDVRVTAFDGEHAVSDDFTLDITPVNDKPVTGQELADQSFDEDTAVSFTLPADAFDDVDGDTLALSVELANGEALPGWLGFEASTGTFSGQPPLNFNGNLDVVVIASDGELEARSAFSLEITPVNDAPVANTDTGFEVDAGASLVFSTADILANDTDADGDALSVVSVTGAENGSLQVASDGTIIYTPAADFDGVETLTYEVFDGTETSEGEIQINVIGTATDPYEGWRQGTDGNDVLLGSLFAQNQIYGGDGNDLIIGGFRSDELAGGDGNDLIFGGFGNDDITGGAGRDFLIGGAGRDTFNYASGAGIDIIADFDTGRRWFSSGGDRITIDVDGVDSFDALLAHASQVGRHTVFDFGNGDLLVLNHTRLSALDGDAFSFF</sequence>
<gene>
    <name evidence="5" type="ORF">OQ273_13510</name>
</gene>
<dbReference type="InterPro" id="IPR001343">
    <property type="entry name" value="Hemolysn_Ca-bd"/>
</dbReference>
<dbReference type="Gene3D" id="2.150.10.10">
    <property type="entry name" value="Serralysin-like metalloprotease, C-terminal"/>
    <property type="match status" value="5"/>
</dbReference>
<dbReference type="GO" id="GO:0016020">
    <property type="term" value="C:membrane"/>
    <property type="evidence" value="ECO:0007669"/>
    <property type="project" value="InterPro"/>
</dbReference>
<evidence type="ECO:0000313" key="5">
    <source>
        <dbReference type="EMBL" id="MDA5399596.1"/>
    </source>
</evidence>
<dbReference type="Gene3D" id="2.60.40.3440">
    <property type="match status" value="1"/>
</dbReference>
<dbReference type="EMBL" id="JAPJZI010000001">
    <property type="protein sequence ID" value="MDA5399596.1"/>
    <property type="molecule type" value="Genomic_DNA"/>
</dbReference>
<evidence type="ECO:0000256" key="2">
    <source>
        <dbReference type="ARBA" id="ARBA00022525"/>
    </source>
</evidence>
<accession>A0A9X3ZIF6</accession>
<reference evidence="5" key="1">
    <citation type="submission" date="2022-11" db="EMBL/GenBank/DDBJ databases">
        <title>Draft genome sequence of Hoeflea poritis E7-10 and Hoeflea prorocentri PM5-8, separated from scleractinian coral Porites lutea and marine dinoflagellate.</title>
        <authorList>
            <person name="Zhang G."/>
            <person name="Wei Q."/>
            <person name="Cai L."/>
        </authorList>
    </citation>
    <scope>NUCLEOTIDE SEQUENCE</scope>
    <source>
        <strain evidence="5">PM5-8</strain>
    </source>
</reference>
<dbReference type="InterPro" id="IPR015919">
    <property type="entry name" value="Cadherin-like_sf"/>
</dbReference>
<feature type="compositionally biased region" description="Polar residues" evidence="3">
    <location>
        <begin position="2434"/>
        <end position="2447"/>
    </location>
</feature>
<comment type="caution">
    <text evidence="5">The sequence shown here is derived from an EMBL/GenBank/DDBJ whole genome shotgun (WGS) entry which is preliminary data.</text>
</comment>
<dbReference type="InterPro" id="IPR006644">
    <property type="entry name" value="Cadg"/>
</dbReference>
<dbReference type="InterPro" id="IPR013783">
    <property type="entry name" value="Ig-like_fold"/>
</dbReference>
<dbReference type="GO" id="GO:0005509">
    <property type="term" value="F:calcium ion binding"/>
    <property type="evidence" value="ECO:0007669"/>
    <property type="project" value="InterPro"/>
</dbReference>
<name>A0A9X3ZIF6_9HYPH</name>
<evidence type="ECO:0000256" key="1">
    <source>
        <dbReference type="ARBA" id="ARBA00004613"/>
    </source>
</evidence>
<dbReference type="PANTHER" id="PTHR38340">
    <property type="entry name" value="S-LAYER PROTEIN"/>
    <property type="match status" value="1"/>
</dbReference>